<evidence type="ECO:0000313" key="2">
    <source>
        <dbReference type="Proteomes" id="UP000515163"/>
    </source>
</evidence>
<proteinExistence type="predicted"/>
<dbReference type="KEGG" id="aten:116298340"/>
<name>A0A6P8IB66_ACTTE</name>
<keyword evidence="2" id="KW-1185">Reference proteome</keyword>
<organism evidence="2 3">
    <name type="scientific">Actinia tenebrosa</name>
    <name type="common">Australian red waratah sea anemone</name>
    <dbReference type="NCBI Taxonomy" id="6105"/>
    <lineage>
        <taxon>Eukaryota</taxon>
        <taxon>Metazoa</taxon>
        <taxon>Cnidaria</taxon>
        <taxon>Anthozoa</taxon>
        <taxon>Hexacorallia</taxon>
        <taxon>Actiniaria</taxon>
        <taxon>Actiniidae</taxon>
        <taxon>Actinia</taxon>
    </lineage>
</organism>
<dbReference type="GO" id="GO:0031146">
    <property type="term" value="P:SCF-dependent proteasomal ubiquitin-dependent protein catabolic process"/>
    <property type="evidence" value="ECO:0007669"/>
    <property type="project" value="TreeGrafter"/>
</dbReference>
<dbReference type="PANTHER" id="PTHR13318">
    <property type="entry name" value="PARTNER OF PAIRED, ISOFORM B-RELATED"/>
    <property type="match status" value="1"/>
</dbReference>
<protein>
    <submittedName>
        <fullName evidence="3">F-box/LRR-repeat protein 20-like</fullName>
    </submittedName>
</protein>
<dbReference type="PANTHER" id="PTHR13318:SF247">
    <property type="entry name" value="GH16156P"/>
    <property type="match status" value="1"/>
</dbReference>
<dbReference type="OrthoDB" id="10257471at2759"/>
<dbReference type="GeneID" id="116298340"/>
<dbReference type="GO" id="GO:0019005">
    <property type="term" value="C:SCF ubiquitin ligase complex"/>
    <property type="evidence" value="ECO:0007669"/>
    <property type="project" value="TreeGrafter"/>
</dbReference>
<gene>
    <name evidence="3" type="primary">LOC116298340</name>
</gene>
<dbReference type="InterPro" id="IPR006553">
    <property type="entry name" value="Leu-rich_rpt_Cys-con_subtyp"/>
</dbReference>
<reference evidence="3" key="1">
    <citation type="submission" date="2025-08" db="UniProtKB">
        <authorList>
            <consortium name="RefSeq"/>
        </authorList>
    </citation>
    <scope>IDENTIFICATION</scope>
    <source>
        <tissue evidence="3">Tentacle</tissue>
    </source>
</reference>
<dbReference type="RefSeq" id="XP_031562607.1">
    <property type="nucleotide sequence ID" value="XM_031706747.1"/>
</dbReference>
<sequence length="281" mass="32486">MAAKRMTRRNDEHTRKQSHQDYIDYLKSIILKFTEERDLEKDYAKKVVKIDPFITLPPEIVFRILRFLHLNEICISRRVSKAWKRTIENYFQHIRVLDCVPFESVLTAEGLKGILTCLKNLRELHAETCWFSFTEESFSLLKNCPKLRSLSSSKCKGLTDKTLKLLAAHCKELEELDLSSCFQISDEGLVPLTENCPKLKEVCVSSCYGITDTSVEALAVNCPFLQDLDISWCYKVTDQSLSLFLNPEKKIKSLRIKDCSRVTQEMITHLVEKGISVNCFF</sequence>
<dbReference type="InterPro" id="IPR001810">
    <property type="entry name" value="F-box_dom"/>
</dbReference>
<dbReference type="Pfam" id="PF25372">
    <property type="entry name" value="DUF7885"/>
    <property type="match status" value="1"/>
</dbReference>
<dbReference type="Gene3D" id="3.80.10.10">
    <property type="entry name" value="Ribonuclease Inhibitor"/>
    <property type="match status" value="1"/>
</dbReference>
<dbReference type="Proteomes" id="UP000515163">
    <property type="component" value="Unplaced"/>
</dbReference>
<dbReference type="InterPro" id="IPR032675">
    <property type="entry name" value="LRR_dom_sf"/>
</dbReference>
<dbReference type="InParanoid" id="A0A6P8IB66"/>
<evidence type="ECO:0000313" key="3">
    <source>
        <dbReference type="RefSeq" id="XP_031562607.1"/>
    </source>
</evidence>
<dbReference type="CDD" id="cd09917">
    <property type="entry name" value="F-box_SF"/>
    <property type="match status" value="1"/>
</dbReference>
<evidence type="ECO:0000259" key="1">
    <source>
        <dbReference type="PROSITE" id="PS50181"/>
    </source>
</evidence>
<feature type="domain" description="F-box" evidence="1">
    <location>
        <begin position="50"/>
        <end position="94"/>
    </location>
</feature>
<dbReference type="InterPro" id="IPR057207">
    <property type="entry name" value="FBXL15_LRR"/>
</dbReference>
<dbReference type="SUPFAM" id="SSF52047">
    <property type="entry name" value="RNI-like"/>
    <property type="match status" value="1"/>
</dbReference>
<accession>A0A6P8IB66</accession>
<dbReference type="Pfam" id="PF00646">
    <property type="entry name" value="F-box"/>
    <property type="match status" value="1"/>
</dbReference>
<dbReference type="SMART" id="SM00256">
    <property type="entry name" value="FBOX"/>
    <property type="match status" value="1"/>
</dbReference>
<dbReference type="PROSITE" id="PS50181">
    <property type="entry name" value="FBOX"/>
    <property type="match status" value="1"/>
</dbReference>
<dbReference type="SMART" id="SM00367">
    <property type="entry name" value="LRR_CC"/>
    <property type="match status" value="5"/>
</dbReference>
<dbReference type="AlphaFoldDB" id="A0A6P8IB66"/>